<dbReference type="EMBL" id="FOBS01000011">
    <property type="protein sequence ID" value="SEM35151.1"/>
    <property type="molecule type" value="Genomic_DNA"/>
</dbReference>
<feature type="domain" description="SPOR" evidence="2">
    <location>
        <begin position="39"/>
        <end position="119"/>
    </location>
</feature>
<feature type="compositionally biased region" description="Basic and acidic residues" evidence="1">
    <location>
        <begin position="165"/>
        <end position="180"/>
    </location>
</feature>
<dbReference type="Pfam" id="PF05036">
    <property type="entry name" value="SPOR"/>
    <property type="match status" value="1"/>
</dbReference>
<sequence>MYKKEILGIRFIVMLRLSFALLLFVLSPVGANSVWAGQQQPSETYIAHVASFKNESNAGNFKILLEQKGVKSWLKKLTVLGKGEFYRVYVGTYESREAALSALQKLKEEKVISFFAIERENKAALPENIKNVPKAAGEREIDPKPESLLKKPEVPTGPVPASQKKISEKTPPEQEMKGPPREPAGANRGSGQDRKVLVPDPAEAIPDTPEEPEGE</sequence>
<dbReference type="OrthoDB" id="7063246at2"/>
<dbReference type="InterPro" id="IPR007730">
    <property type="entry name" value="SPOR-like_dom"/>
</dbReference>
<reference evidence="3 4" key="1">
    <citation type="submission" date="2016-10" db="EMBL/GenBank/DDBJ databases">
        <authorList>
            <person name="de Groot N.N."/>
        </authorList>
    </citation>
    <scope>NUCLEOTIDE SEQUENCE [LARGE SCALE GENOMIC DNA]</scope>
    <source>
        <strain evidence="3 4">DSM 8423</strain>
    </source>
</reference>
<evidence type="ECO:0000313" key="3">
    <source>
        <dbReference type="EMBL" id="SEM35151.1"/>
    </source>
</evidence>
<dbReference type="SUPFAM" id="SSF110997">
    <property type="entry name" value="Sporulation related repeat"/>
    <property type="match status" value="1"/>
</dbReference>
<feature type="region of interest" description="Disordered" evidence="1">
    <location>
        <begin position="134"/>
        <end position="215"/>
    </location>
</feature>
<dbReference type="AlphaFoldDB" id="A0A1H7XN32"/>
<proteinExistence type="predicted"/>
<dbReference type="InterPro" id="IPR036680">
    <property type="entry name" value="SPOR-like_sf"/>
</dbReference>
<dbReference type="Proteomes" id="UP000198744">
    <property type="component" value="Unassembled WGS sequence"/>
</dbReference>
<protein>
    <submittedName>
        <fullName evidence="3">Sporulation related domain-containing protein</fullName>
    </submittedName>
</protein>
<dbReference type="GO" id="GO:0042834">
    <property type="term" value="F:peptidoglycan binding"/>
    <property type="evidence" value="ECO:0007669"/>
    <property type="project" value="InterPro"/>
</dbReference>
<name>A0A1H7XN32_9BACT</name>
<gene>
    <name evidence="3" type="ORF">SAMN04489760_11167</name>
</gene>
<keyword evidence="4" id="KW-1185">Reference proteome</keyword>
<dbReference type="RefSeq" id="WP_093883409.1">
    <property type="nucleotide sequence ID" value="NZ_FOBS01000011.1"/>
</dbReference>
<dbReference type="Gene3D" id="3.30.70.1070">
    <property type="entry name" value="Sporulation related repeat"/>
    <property type="match status" value="1"/>
</dbReference>
<dbReference type="STRING" id="43775.SAMN04489760_11167"/>
<evidence type="ECO:0000259" key="2">
    <source>
        <dbReference type="PROSITE" id="PS51724"/>
    </source>
</evidence>
<evidence type="ECO:0000256" key="1">
    <source>
        <dbReference type="SAM" id="MobiDB-lite"/>
    </source>
</evidence>
<organism evidence="3 4">
    <name type="scientific">Syntrophus gentianae</name>
    <dbReference type="NCBI Taxonomy" id="43775"/>
    <lineage>
        <taxon>Bacteria</taxon>
        <taxon>Pseudomonadati</taxon>
        <taxon>Thermodesulfobacteriota</taxon>
        <taxon>Syntrophia</taxon>
        <taxon>Syntrophales</taxon>
        <taxon>Syntrophaceae</taxon>
        <taxon>Syntrophus</taxon>
    </lineage>
</organism>
<feature type="compositionally biased region" description="Basic and acidic residues" evidence="1">
    <location>
        <begin position="136"/>
        <end position="153"/>
    </location>
</feature>
<accession>A0A1H7XN32</accession>
<evidence type="ECO:0000313" key="4">
    <source>
        <dbReference type="Proteomes" id="UP000198744"/>
    </source>
</evidence>
<dbReference type="PROSITE" id="PS51724">
    <property type="entry name" value="SPOR"/>
    <property type="match status" value="1"/>
</dbReference>